<organism evidence="4 5">
    <name type="scientific">Tunturiibacter lichenicola</name>
    <dbReference type="NCBI Taxonomy" id="2051959"/>
    <lineage>
        <taxon>Bacteria</taxon>
        <taxon>Pseudomonadati</taxon>
        <taxon>Acidobacteriota</taxon>
        <taxon>Terriglobia</taxon>
        <taxon>Terriglobales</taxon>
        <taxon>Acidobacteriaceae</taxon>
        <taxon>Tunturiibacter</taxon>
    </lineage>
</organism>
<protein>
    <submittedName>
        <fullName evidence="4">Sugar lactone lactonase YvrE</fullName>
    </submittedName>
</protein>
<dbReference type="InterPro" id="IPR050952">
    <property type="entry name" value="TRIM-NHL_E3_ligases"/>
</dbReference>
<feature type="region of interest" description="Disordered" evidence="3">
    <location>
        <begin position="58"/>
        <end position="79"/>
    </location>
</feature>
<gene>
    <name evidence="4" type="ORF">HDF08_001756</name>
</gene>
<evidence type="ECO:0000256" key="1">
    <source>
        <dbReference type="ARBA" id="ARBA00022737"/>
    </source>
</evidence>
<feature type="region of interest" description="Disordered" evidence="3">
    <location>
        <begin position="364"/>
        <end position="394"/>
    </location>
</feature>
<dbReference type="AlphaFoldDB" id="A0A852VFF3"/>
<name>A0A852VFF3_9BACT</name>
<keyword evidence="1" id="KW-0677">Repeat</keyword>
<evidence type="ECO:0000313" key="5">
    <source>
        <dbReference type="Proteomes" id="UP000564385"/>
    </source>
</evidence>
<dbReference type="CDD" id="cd05819">
    <property type="entry name" value="NHL"/>
    <property type="match status" value="1"/>
</dbReference>
<evidence type="ECO:0000313" key="4">
    <source>
        <dbReference type="EMBL" id="NYF89689.1"/>
    </source>
</evidence>
<evidence type="ECO:0000256" key="3">
    <source>
        <dbReference type="SAM" id="MobiDB-lite"/>
    </source>
</evidence>
<evidence type="ECO:0000256" key="2">
    <source>
        <dbReference type="PROSITE-ProRule" id="PRU00504"/>
    </source>
</evidence>
<dbReference type="PROSITE" id="PS51125">
    <property type="entry name" value="NHL"/>
    <property type="match status" value="1"/>
</dbReference>
<dbReference type="Proteomes" id="UP000564385">
    <property type="component" value="Unassembled WGS sequence"/>
</dbReference>
<dbReference type="PANTHER" id="PTHR24104:SF25">
    <property type="entry name" value="PROTEIN LIN-41"/>
    <property type="match status" value="1"/>
</dbReference>
<sequence length="394" mass="40812">MALFFISICFVGCSTTDTTPVSKPSLVVADANNSRVLIYATPTTSTSTASVVLGQTSFTQSQSSDGRGGPSAKTLDNPSSVAMDSSGNLYVADGNDRVLQFRPPFTTGMSASLVIGKPDFTSSQGLKVTASGMGTPSSVAIDSKGDLWVGDGSLERVTEYVPPFSNGMAATVVIGQPSPEAFRACTTDQVPTARTICSPEGITFDSAGDLWVADPSSDRMLEFTPPFSTGMASTLQLGAPQTLPSLSYVGSPAFNTTQAPISLAFDSTGNLWLADWIFNRVVEYAPPFTQNMQATVVLGQVDFTHADANQGGNDPTANTLSGPQALSFDGSGNLSVSDAGNNRILIFAPPFSTGMRAATVIGQPTFSTGQSNRGNGSDSPAANTLDHSLGLLAH</sequence>
<proteinExistence type="predicted"/>
<dbReference type="InterPro" id="IPR011042">
    <property type="entry name" value="6-blade_b-propeller_TolB-like"/>
</dbReference>
<reference evidence="4 5" key="1">
    <citation type="submission" date="2020-07" db="EMBL/GenBank/DDBJ databases">
        <title>Genomic Encyclopedia of Type Strains, Phase IV (KMG-V): Genome sequencing to study the core and pangenomes of soil and plant-associated prokaryotes.</title>
        <authorList>
            <person name="Whitman W."/>
        </authorList>
    </citation>
    <scope>NUCLEOTIDE SEQUENCE [LARGE SCALE GENOMIC DNA]</scope>
    <source>
        <strain evidence="4 5">M8UP22</strain>
    </source>
</reference>
<dbReference type="InterPro" id="IPR001258">
    <property type="entry name" value="NHL_repeat"/>
</dbReference>
<dbReference type="GO" id="GO:0008270">
    <property type="term" value="F:zinc ion binding"/>
    <property type="evidence" value="ECO:0007669"/>
    <property type="project" value="UniProtKB-KW"/>
</dbReference>
<feature type="repeat" description="NHL" evidence="2">
    <location>
        <begin position="66"/>
        <end position="104"/>
    </location>
</feature>
<dbReference type="EMBL" id="JACCCU010000001">
    <property type="protein sequence ID" value="NYF89689.1"/>
    <property type="molecule type" value="Genomic_DNA"/>
</dbReference>
<accession>A0A852VFF3</accession>
<comment type="caution">
    <text evidence="4">The sequence shown here is derived from an EMBL/GenBank/DDBJ whole genome shotgun (WGS) entry which is preliminary data.</text>
</comment>
<dbReference type="SUPFAM" id="SSF101898">
    <property type="entry name" value="NHL repeat"/>
    <property type="match status" value="1"/>
</dbReference>
<feature type="compositionally biased region" description="Polar residues" evidence="3">
    <location>
        <begin position="364"/>
        <end position="386"/>
    </location>
</feature>
<dbReference type="PANTHER" id="PTHR24104">
    <property type="entry name" value="E3 UBIQUITIN-PROTEIN LIGASE NHLRC1-RELATED"/>
    <property type="match status" value="1"/>
</dbReference>
<dbReference type="Gene3D" id="2.120.10.30">
    <property type="entry name" value="TolB, C-terminal domain"/>
    <property type="match status" value="2"/>
</dbReference>